<comment type="caution">
    <text evidence="2">The sequence shown here is derived from an EMBL/GenBank/DDBJ whole genome shotgun (WGS) entry which is preliminary data.</text>
</comment>
<dbReference type="AlphaFoldDB" id="A0A4R6NYQ6"/>
<evidence type="ECO:0000313" key="3">
    <source>
        <dbReference type="Proteomes" id="UP000295087"/>
    </source>
</evidence>
<sequence>MSVTPTSENSYPLPPESPGNHPLLALGLAVALATAGGVLVGWEAAVTVLVAVLGLFVAYRNSSKE</sequence>
<keyword evidence="1" id="KW-1133">Transmembrane helix</keyword>
<accession>A0A4R6NYQ6</accession>
<proteinExistence type="predicted"/>
<keyword evidence="3" id="KW-1185">Reference proteome</keyword>
<keyword evidence="1" id="KW-0812">Transmembrane</keyword>
<keyword evidence="1" id="KW-0472">Membrane</keyword>
<organism evidence="2 3">
    <name type="scientific">Nocardia ignorata</name>
    <dbReference type="NCBI Taxonomy" id="145285"/>
    <lineage>
        <taxon>Bacteria</taxon>
        <taxon>Bacillati</taxon>
        <taxon>Actinomycetota</taxon>
        <taxon>Actinomycetes</taxon>
        <taxon>Mycobacteriales</taxon>
        <taxon>Nocardiaceae</taxon>
        <taxon>Nocardia</taxon>
    </lineage>
</organism>
<protein>
    <submittedName>
        <fullName evidence="2">Uncharacterized protein</fullName>
    </submittedName>
</protein>
<feature type="transmembrane region" description="Helical" evidence="1">
    <location>
        <begin position="23"/>
        <end position="56"/>
    </location>
</feature>
<dbReference type="RefSeq" id="WP_067498945.1">
    <property type="nucleotide sequence ID" value="NZ_SNXK01000018.1"/>
</dbReference>
<reference evidence="2 3" key="1">
    <citation type="submission" date="2019-03" db="EMBL/GenBank/DDBJ databases">
        <title>Genomic Encyclopedia of Type Strains, Phase IV (KMG-IV): sequencing the most valuable type-strain genomes for metagenomic binning, comparative biology and taxonomic classification.</title>
        <authorList>
            <person name="Goeker M."/>
        </authorList>
    </citation>
    <scope>NUCLEOTIDE SEQUENCE [LARGE SCALE GENOMIC DNA]</scope>
    <source>
        <strain evidence="2 3">DSM 44496</strain>
    </source>
</reference>
<dbReference type="Proteomes" id="UP000295087">
    <property type="component" value="Unassembled WGS sequence"/>
</dbReference>
<evidence type="ECO:0000313" key="2">
    <source>
        <dbReference type="EMBL" id="TDP28217.1"/>
    </source>
</evidence>
<dbReference type="EMBL" id="SNXK01000018">
    <property type="protein sequence ID" value="TDP28217.1"/>
    <property type="molecule type" value="Genomic_DNA"/>
</dbReference>
<evidence type="ECO:0000256" key="1">
    <source>
        <dbReference type="SAM" id="Phobius"/>
    </source>
</evidence>
<gene>
    <name evidence="2" type="ORF">DFR75_1183</name>
</gene>
<name>A0A4R6NYQ6_NOCIG</name>